<accession>F8EYM4</accession>
<keyword evidence="3" id="KW-0597">Phosphoprotein</keyword>
<dbReference type="AlphaFoldDB" id="F8EYM4"/>
<dbReference type="InterPro" id="IPR000014">
    <property type="entry name" value="PAS"/>
</dbReference>
<dbReference type="InterPro" id="IPR013656">
    <property type="entry name" value="PAS_4"/>
</dbReference>
<dbReference type="InterPro" id="IPR011495">
    <property type="entry name" value="Sig_transdc_His_kin_sub2_dim/P"/>
</dbReference>
<dbReference type="HOGENOM" id="CLU_000445_114_57_12"/>
<dbReference type="GO" id="GO:0005524">
    <property type="term" value="F:ATP binding"/>
    <property type="evidence" value="ECO:0007669"/>
    <property type="project" value="UniProtKB-KW"/>
</dbReference>
<evidence type="ECO:0000259" key="8">
    <source>
        <dbReference type="PROSITE" id="PS50112"/>
    </source>
</evidence>
<dbReference type="SMART" id="SM00091">
    <property type="entry name" value="PAS"/>
    <property type="match status" value="1"/>
</dbReference>
<evidence type="ECO:0000313" key="9">
    <source>
        <dbReference type="EMBL" id="AEJ18601.1"/>
    </source>
</evidence>
<dbReference type="InterPro" id="IPR035965">
    <property type="entry name" value="PAS-like_dom_sf"/>
</dbReference>
<keyword evidence="10" id="KW-1185">Reference proteome</keyword>
<organism evidence="9 10">
    <name type="scientific">Gracilinema caldarium (strain ATCC 51460 / DSM 7334 / H1)</name>
    <name type="common">Treponema caldarium</name>
    <dbReference type="NCBI Taxonomy" id="744872"/>
    <lineage>
        <taxon>Bacteria</taxon>
        <taxon>Pseudomonadati</taxon>
        <taxon>Spirochaetota</taxon>
        <taxon>Spirochaetia</taxon>
        <taxon>Spirochaetales</taxon>
        <taxon>Breznakiellaceae</taxon>
        <taxon>Gracilinema</taxon>
    </lineage>
</organism>
<dbReference type="PANTHER" id="PTHR41523">
    <property type="entry name" value="TWO-COMPONENT SYSTEM SENSOR PROTEIN"/>
    <property type="match status" value="1"/>
</dbReference>
<feature type="domain" description="PAS" evidence="8">
    <location>
        <begin position="136"/>
        <end position="207"/>
    </location>
</feature>
<evidence type="ECO:0000256" key="4">
    <source>
        <dbReference type="ARBA" id="ARBA00022679"/>
    </source>
</evidence>
<dbReference type="EC" id="2.7.13.3" evidence="2"/>
<dbReference type="STRING" id="744872.Spica_0437"/>
<gene>
    <name evidence="9" type="ordered locus">Spica_0437</name>
</gene>
<dbReference type="Proteomes" id="UP000000503">
    <property type="component" value="Chromosome"/>
</dbReference>
<evidence type="ECO:0000256" key="1">
    <source>
        <dbReference type="ARBA" id="ARBA00000085"/>
    </source>
</evidence>
<dbReference type="KEGG" id="scd:Spica_0437"/>
<proteinExistence type="predicted"/>
<dbReference type="RefSeq" id="WP_013967913.1">
    <property type="nucleotide sequence ID" value="NC_015732.1"/>
</dbReference>
<evidence type="ECO:0000256" key="5">
    <source>
        <dbReference type="ARBA" id="ARBA00022741"/>
    </source>
</evidence>
<evidence type="ECO:0000256" key="6">
    <source>
        <dbReference type="ARBA" id="ARBA00022777"/>
    </source>
</evidence>
<dbReference type="OrthoDB" id="9767435at2"/>
<dbReference type="GO" id="GO:0004673">
    <property type="term" value="F:protein histidine kinase activity"/>
    <property type="evidence" value="ECO:0007669"/>
    <property type="project" value="UniProtKB-EC"/>
</dbReference>
<keyword evidence="5" id="KW-0547">Nucleotide-binding</keyword>
<dbReference type="NCBIfam" id="TIGR00229">
    <property type="entry name" value="sensory_box"/>
    <property type="match status" value="1"/>
</dbReference>
<evidence type="ECO:0000256" key="3">
    <source>
        <dbReference type="ARBA" id="ARBA00022553"/>
    </source>
</evidence>
<dbReference type="Pfam" id="PF08448">
    <property type="entry name" value="PAS_4"/>
    <property type="match status" value="1"/>
</dbReference>
<dbReference type="CDD" id="cd00130">
    <property type="entry name" value="PAS"/>
    <property type="match status" value="1"/>
</dbReference>
<dbReference type="Gene3D" id="3.30.450.20">
    <property type="entry name" value="PAS domain"/>
    <property type="match status" value="1"/>
</dbReference>
<sequence>MKEEITILFATAVKTEQEQFTEYIQLNKLPYHLLIPANLKEADTFLTDNDIDIIVTDLHFASGAFADWLSLWPHPAIILAYYGEESKVLDIIHDESSSFVMRDTQYRHLGSLPAMIRKVLGVNESIKRQNAHLQLSERRYMNLMNSLPDIVYTLDGSGRFIYINEAIAQLGYTPAELIGKHFSTILHQDDVPRVSRKIVLQELAGARTGPDGAPRLFDERRTGKRMTKNLVVRLKPKSPSPYFETSAVVYAFGEVASVGVPMPEFDGGPLGTVGIIRDVSHHQNREEQLEKELSIKEALLKETYHKIKNNLQIVSSLLHLYLGDINNQEIRTILYHVQNHLESIALVHEQLFSSTTFENIETRSFIHDLVNQVLQTYEVDQSQITVDIVSDSFFIGSQQAIPIALLIVEVLAISLNQIGNCNKKTILIRFVKQDERIVQLELSDSSLVSRHNGFDSDYSIHTKGRTIIEALCQQLRGTYIWQQDPISTFLFTFPLVFDNSEKNSYA</sequence>
<protein>
    <recommendedName>
        <fullName evidence="2">histidine kinase</fullName>
        <ecNumber evidence="2">2.7.13.3</ecNumber>
    </recommendedName>
</protein>
<keyword evidence="7" id="KW-0067">ATP-binding</keyword>
<dbReference type="eggNOG" id="COG3920">
    <property type="taxonomic scope" value="Bacteria"/>
</dbReference>
<reference evidence="10" key="1">
    <citation type="journal article" date="2013" name="Stand. Genomic Sci.">
        <title>Genome sequence of the thermophilic fresh-water bacterium Spirochaeta caldaria type strain (H1(T)), reclassification of Spirochaeta caldaria, Spirochaeta stenostrepta, and Spirochaeta zuelzerae in the genus Treponema as Treponema caldaria comb. nov., Treponema stenostrepta comb. nov., and Treponema zuelzerae comb. nov., and emendation of the genus Treponema.</title>
        <authorList>
            <person name="Abt B."/>
            <person name="Goker M."/>
            <person name="Scheuner C."/>
            <person name="Han C."/>
            <person name="Lu M."/>
            <person name="Misra M."/>
            <person name="Lapidus A."/>
            <person name="Nolan M."/>
            <person name="Lucas S."/>
            <person name="Hammon N."/>
            <person name="Deshpande S."/>
            <person name="Cheng J.F."/>
            <person name="Tapia R."/>
            <person name="Goodwin L.A."/>
            <person name="Pitluck S."/>
            <person name="Liolios K."/>
            <person name="Pagani I."/>
            <person name="Ivanova N."/>
            <person name="Mavromatis K."/>
            <person name="Mikhailova N."/>
            <person name="Huntemann M."/>
            <person name="Pati A."/>
            <person name="Chen A."/>
            <person name="Palaniappan K."/>
            <person name="Land M."/>
            <person name="Hauser L."/>
            <person name="Jeffries C.D."/>
            <person name="Rohde M."/>
            <person name="Spring S."/>
            <person name="Gronow S."/>
            <person name="Detter J.C."/>
            <person name="Bristow J."/>
            <person name="Eisen J.A."/>
            <person name="Markowitz V."/>
            <person name="Hugenholtz P."/>
            <person name="Kyrpides N.C."/>
            <person name="Woyke T."/>
            <person name="Klenk H.P."/>
        </authorList>
    </citation>
    <scope>NUCLEOTIDE SEQUENCE</scope>
    <source>
        <strain evidence="10">ATCC 51460 / DSM 7334 / H1</strain>
    </source>
</reference>
<name>F8EYM4_GRAC1</name>
<comment type="catalytic activity">
    <reaction evidence="1">
        <text>ATP + protein L-histidine = ADP + protein N-phospho-L-histidine.</text>
        <dbReference type="EC" id="2.7.13.3"/>
    </reaction>
</comment>
<dbReference type="EMBL" id="CP002868">
    <property type="protein sequence ID" value="AEJ18601.1"/>
    <property type="molecule type" value="Genomic_DNA"/>
</dbReference>
<evidence type="ECO:0000256" key="7">
    <source>
        <dbReference type="ARBA" id="ARBA00022840"/>
    </source>
</evidence>
<dbReference type="Pfam" id="PF07568">
    <property type="entry name" value="HisKA_2"/>
    <property type="match status" value="1"/>
</dbReference>
<dbReference type="PANTHER" id="PTHR41523:SF8">
    <property type="entry name" value="ETHYLENE RESPONSE SENSOR PROTEIN"/>
    <property type="match status" value="1"/>
</dbReference>
<keyword evidence="6 9" id="KW-0418">Kinase</keyword>
<evidence type="ECO:0000256" key="2">
    <source>
        <dbReference type="ARBA" id="ARBA00012438"/>
    </source>
</evidence>
<keyword evidence="4" id="KW-0808">Transferase</keyword>
<evidence type="ECO:0000313" key="10">
    <source>
        <dbReference type="Proteomes" id="UP000000503"/>
    </source>
</evidence>
<dbReference type="SUPFAM" id="SSF55785">
    <property type="entry name" value="PYP-like sensor domain (PAS domain)"/>
    <property type="match status" value="1"/>
</dbReference>
<dbReference type="PROSITE" id="PS50112">
    <property type="entry name" value="PAS"/>
    <property type="match status" value="1"/>
</dbReference>